<evidence type="ECO:0008006" key="3">
    <source>
        <dbReference type="Google" id="ProtNLM"/>
    </source>
</evidence>
<accession>A0A6P1YSK4</accession>
<dbReference type="SUPFAM" id="SSF103515">
    <property type="entry name" value="Autotransporter"/>
    <property type="match status" value="1"/>
</dbReference>
<evidence type="ECO:0000313" key="1">
    <source>
        <dbReference type="EMBL" id="QIB36015.1"/>
    </source>
</evidence>
<dbReference type="Proteomes" id="UP000464751">
    <property type="component" value="Chromosome"/>
</dbReference>
<keyword evidence="2" id="KW-1185">Reference proteome</keyword>
<dbReference type="AlphaFoldDB" id="A0A6P1YSK4"/>
<reference evidence="1 2" key="1">
    <citation type="submission" date="2020-02" db="EMBL/GenBank/DDBJ databases">
        <authorList>
            <person name="Li G."/>
        </authorList>
    </citation>
    <scope>NUCLEOTIDE SEQUENCE [LARGE SCALE GENOMIC DNA]</scope>
    <source>
        <strain evidence="1 2">DSM 102029</strain>
    </source>
</reference>
<protein>
    <recommendedName>
        <fullName evidence="3">Porin family protein</fullName>
    </recommendedName>
</protein>
<dbReference type="EMBL" id="CP048630">
    <property type="protein sequence ID" value="QIB36015.1"/>
    <property type="molecule type" value="Genomic_DNA"/>
</dbReference>
<dbReference type="KEGG" id="apra:G3A50_00820"/>
<gene>
    <name evidence="1" type="ORF">G3A50_00820</name>
</gene>
<dbReference type="InterPro" id="IPR036709">
    <property type="entry name" value="Autotransporte_beta_dom_sf"/>
</dbReference>
<name>A0A6P1YSK4_9HYPH</name>
<sequence length="169" mass="18741">MGISLTTQREPNDFNASKSTVTSVSYRHSFDNNVLLGATVKYYDLSHTTAWDLKSEAGLGYKYALSDAFSLVGMAWLGSNVRSNASDFVYYSLTASADWKLTPIVTWSIVNLRYRNAFDTSYDFDTPAVGTALGFKINDANSVSVGFTREWSDGKVSDNEIGVGYKYHF</sequence>
<evidence type="ECO:0000313" key="2">
    <source>
        <dbReference type="Proteomes" id="UP000464751"/>
    </source>
</evidence>
<organism evidence="1 2">
    <name type="scientific">Ancylobacter pratisalsi</name>
    <dbReference type="NCBI Taxonomy" id="1745854"/>
    <lineage>
        <taxon>Bacteria</taxon>
        <taxon>Pseudomonadati</taxon>
        <taxon>Pseudomonadota</taxon>
        <taxon>Alphaproteobacteria</taxon>
        <taxon>Hyphomicrobiales</taxon>
        <taxon>Xanthobacteraceae</taxon>
        <taxon>Ancylobacter</taxon>
    </lineage>
</organism>
<proteinExistence type="predicted"/>